<protein>
    <recommendedName>
        <fullName evidence="7">ABC3 transporter permease C-terminal domain-containing protein</fullName>
    </recommendedName>
</protein>
<keyword evidence="9" id="KW-1185">Reference proteome</keyword>
<dbReference type="GO" id="GO:0032153">
    <property type="term" value="C:cell division site"/>
    <property type="evidence" value="ECO:0007669"/>
    <property type="project" value="TreeGrafter"/>
</dbReference>
<comment type="subcellular location">
    <subcellularLocation>
        <location evidence="1">Cell membrane</location>
        <topology evidence="1">Multi-pass membrane protein</topology>
    </subcellularLocation>
</comment>
<organism evidence="8 9">
    <name type="scientific">Ferruginivarius sediminum</name>
    <dbReference type="NCBI Taxonomy" id="2661937"/>
    <lineage>
        <taxon>Bacteria</taxon>
        <taxon>Pseudomonadati</taxon>
        <taxon>Pseudomonadota</taxon>
        <taxon>Alphaproteobacteria</taxon>
        <taxon>Rhodospirillales</taxon>
        <taxon>Rhodospirillaceae</taxon>
        <taxon>Ferruginivarius</taxon>
    </lineage>
</organism>
<evidence type="ECO:0000256" key="6">
    <source>
        <dbReference type="SAM" id="Phobius"/>
    </source>
</evidence>
<dbReference type="AlphaFoldDB" id="A0A369TC63"/>
<feature type="transmembrane region" description="Helical" evidence="6">
    <location>
        <begin position="238"/>
        <end position="262"/>
    </location>
</feature>
<comment type="caution">
    <text evidence="8">The sequence shown here is derived from an EMBL/GenBank/DDBJ whole genome shotgun (WGS) entry which is preliminary data.</text>
</comment>
<evidence type="ECO:0000259" key="7">
    <source>
        <dbReference type="Pfam" id="PF02687"/>
    </source>
</evidence>
<dbReference type="Proteomes" id="UP000253941">
    <property type="component" value="Unassembled WGS sequence"/>
</dbReference>
<dbReference type="Pfam" id="PF02687">
    <property type="entry name" value="FtsX"/>
    <property type="match status" value="1"/>
</dbReference>
<keyword evidence="5 6" id="KW-0472">Membrane</keyword>
<evidence type="ECO:0000256" key="2">
    <source>
        <dbReference type="ARBA" id="ARBA00022475"/>
    </source>
</evidence>
<reference evidence="8 9" key="1">
    <citation type="submission" date="2018-07" db="EMBL/GenBank/DDBJ databases">
        <title>Venubactetium sediminum gen. nov., sp. nov., isolated from a marine solar saltern.</title>
        <authorList>
            <person name="Wang S."/>
        </authorList>
    </citation>
    <scope>NUCLEOTIDE SEQUENCE [LARGE SCALE GENOMIC DNA]</scope>
    <source>
        <strain evidence="8 9">WD2A32</strain>
    </source>
</reference>
<dbReference type="EMBL" id="QPMH01000008">
    <property type="protein sequence ID" value="RDD61995.1"/>
    <property type="molecule type" value="Genomic_DNA"/>
</dbReference>
<evidence type="ECO:0000256" key="3">
    <source>
        <dbReference type="ARBA" id="ARBA00022692"/>
    </source>
</evidence>
<dbReference type="GO" id="GO:0051301">
    <property type="term" value="P:cell division"/>
    <property type="evidence" value="ECO:0007669"/>
    <property type="project" value="InterPro"/>
</dbReference>
<evidence type="ECO:0000256" key="4">
    <source>
        <dbReference type="ARBA" id="ARBA00022989"/>
    </source>
</evidence>
<proteinExistence type="predicted"/>
<dbReference type="PANTHER" id="PTHR47755">
    <property type="entry name" value="CELL DIVISION PROTEIN FTSX"/>
    <property type="match status" value="1"/>
</dbReference>
<keyword evidence="2" id="KW-1003">Cell membrane</keyword>
<evidence type="ECO:0000256" key="1">
    <source>
        <dbReference type="ARBA" id="ARBA00004651"/>
    </source>
</evidence>
<feature type="domain" description="ABC3 transporter permease C-terminal" evidence="7">
    <location>
        <begin position="146"/>
        <end position="263"/>
    </location>
</feature>
<dbReference type="InterPro" id="IPR004513">
    <property type="entry name" value="FtsX"/>
</dbReference>
<keyword evidence="4 6" id="KW-1133">Transmembrane helix</keyword>
<dbReference type="InterPro" id="IPR003838">
    <property type="entry name" value="ABC3_permease_C"/>
</dbReference>
<dbReference type="GO" id="GO:0005886">
    <property type="term" value="C:plasma membrane"/>
    <property type="evidence" value="ECO:0007669"/>
    <property type="project" value="UniProtKB-SubCell"/>
</dbReference>
<evidence type="ECO:0000313" key="8">
    <source>
        <dbReference type="EMBL" id="RDD61995.1"/>
    </source>
</evidence>
<dbReference type="PANTHER" id="PTHR47755:SF1">
    <property type="entry name" value="CELL DIVISION PROTEIN FTSX"/>
    <property type="match status" value="1"/>
</dbReference>
<feature type="transmembrane region" description="Helical" evidence="6">
    <location>
        <begin position="198"/>
        <end position="218"/>
    </location>
</feature>
<name>A0A369TC63_9PROT</name>
<evidence type="ECO:0000313" key="9">
    <source>
        <dbReference type="Proteomes" id="UP000253941"/>
    </source>
</evidence>
<sequence>MVYLAALALAAAIAVSNLTERWDKGLSDQVTVQVPPDIESDGGQDARVQAVLEVLRGKVGVVRARPVEPARMRELLEPWLGSQAATGDLPLPSLIAVTVDRGDPPDLDALRAELREAAPGATLDDHQRTLGRLLEIAHSLQLLAMLVVALIAGAAVVTVVFVTRTGLAVHRQVIELLHLIGARDGYVASQFQRHALRLGLAGGVAGLALAAATLFGLSKVFESGGEAAVIPDLSLSPLQWAILGATPVAAALVAMLTARFTVLRTLARLS</sequence>
<feature type="transmembrane region" description="Helical" evidence="6">
    <location>
        <begin position="142"/>
        <end position="162"/>
    </location>
</feature>
<keyword evidence="3 6" id="KW-0812">Transmembrane</keyword>
<evidence type="ECO:0000256" key="5">
    <source>
        <dbReference type="ARBA" id="ARBA00023136"/>
    </source>
</evidence>
<gene>
    <name evidence="8" type="ORF">DRB17_10500</name>
</gene>
<accession>A0A369TC63</accession>